<comment type="caution">
    <text evidence="1">The sequence shown here is derived from an EMBL/GenBank/DDBJ whole genome shotgun (WGS) entry which is preliminary data.</text>
</comment>
<accession>A0ABY6SV37</accession>
<evidence type="ECO:0000313" key="2">
    <source>
        <dbReference type="Proteomes" id="UP000277570"/>
    </source>
</evidence>
<dbReference type="RefSeq" id="WP_125149010.1">
    <property type="nucleotide sequence ID" value="NZ_UYIN01000013.1"/>
</dbReference>
<dbReference type="Proteomes" id="UP000277570">
    <property type="component" value="Unassembled WGS sequence"/>
</dbReference>
<keyword evidence="2" id="KW-1185">Reference proteome</keyword>
<organism evidence="1 2">
    <name type="scientific">Clostridium carnis</name>
    <dbReference type="NCBI Taxonomy" id="1530"/>
    <lineage>
        <taxon>Bacteria</taxon>
        <taxon>Bacillati</taxon>
        <taxon>Bacillota</taxon>
        <taxon>Clostridia</taxon>
        <taxon>Eubacteriales</taxon>
        <taxon>Clostridiaceae</taxon>
        <taxon>Clostridium</taxon>
    </lineage>
</organism>
<gene>
    <name evidence="1" type="ORF">NCTC10913_02811</name>
</gene>
<dbReference type="EMBL" id="UYIN01000013">
    <property type="protein sequence ID" value="VDG72488.1"/>
    <property type="molecule type" value="Genomic_DNA"/>
</dbReference>
<reference evidence="1 2" key="1">
    <citation type="submission" date="2018-11" db="EMBL/GenBank/DDBJ databases">
        <authorList>
            <consortium name="Pathogen Informatics"/>
        </authorList>
    </citation>
    <scope>NUCLEOTIDE SEQUENCE [LARGE SCALE GENOMIC DNA]</scope>
    <source>
        <strain evidence="1 2">NCTC10913</strain>
    </source>
</reference>
<protein>
    <submittedName>
        <fullName evidence="1">Uncharacterized protein</fullName>
    </submittedName>
</protein>
<sequence length="89" mass="10750">MSTQAKIHCFNCDCDYYVYWYGIDRDKIISCPHCDAKIDNHMWNMIIDAMGTVNDVNYHFRKYNSERNEDLFEISVENYHVPNDKFRDL</sequence>
<name>A0ABY6SV37_9CLOT</name>
<evidence type="ECO:0000313" key="1">
    <source>
        <dbReference type="EMBL" id="VDG72488.1"/>
    </source>
</evidence>
<proteinExistence type="predicted"/>